<reference evidence="2" key="1">
    <citation type="journal article" date="2010" name="Nat. Biotechnol.">
        <title>Draft genome sequence of the oilseed species Ricinus communis.</title>
        <authorList>
            <person name="Chan A.P."/>
            <person name="Crabtree J."/>
            <person name="Zhao Q."/>
            <person name="Lorenzi H."/>
            <person name="Orvis J."/>
            <person name="Puiu D."/>
            <person name="Melake-Berhan A."/>
            <person name="Jones K.M."/>
            <person name="Redman J."/>
            <person name="Chen G."/>
            <person name="Cahoon E.B."/>
            <person name="Gedil M."/>
            <person name="Stanke M."/>
            <person name="Haas B.J."/>
            <person name="Wortman J.R."/>
            <person name="Fraser-Liggett C.M."/>
            <person name="Ravel J."/>
            <person name="Rabinowicz P.D."/>
        </authorList>
    </citation>
    <scope>NUCLEOTIDE SEQUENCE [LARGE SCALE GENOMIC DNA]</scope>
    <source>
        <strain evidence="2">cv. Hale</strain>
    </source>
</reference>
<keyword evidence="2" id="KW-1185">Reference proteome</keyword>
<evidence type="ECO:0000313" key="1">
    <source>
        <dbReference type="EMBL" id="EEF45791.1"/>
    </source>
</evidence>
<dbReference type="STRING" id="3988.B9RRT1"/>
<proteinExistence type="predicted"/>
<dbReference type="OMA" id="IRHHHPM"/>
<dbReference type="KEGG" id="rcu:8275603"/>
<dbReference type="EMBL" id="EQ973807">
    <property type="protein sequence ID" value="EEF45791.1"/>
    <property type="molecule type" value="Genomic_DNA"/>
</dbReference>
<sequence>MADKPSRALVLYGDGLAQLIDESHTHIHSLASKASCGFLSLPNAPSSESENERIVREFAHLVDAYDAYQEMSNEKCTLIPTISQRFMEMKAAIITDNPSLQSFGSKLGFTVLSFKCLNGTHKSHYESSFEDLTSELLKLLGFQEGKTIEASQFDLVILHTGASELLNSDSSEATECDAHYLNSMVKETMYNAKPGSEIGSRLHLSLVMSYGNASKIDSTNLSVLVSKDEMNSDLSVLVPRQSYTMKGEKLRDNVRHHCPMLIAQWQHAVTRKDTAETYSYKEFKEHGVNLVIPADRFIHEVAFKLWKAPKYGA</sequence>
<dbReference type="eggNOG" id="ENOG502QUMG">
    <property type="taxonomic scope" value="Eukaryota"/>
</dbReference>
<dbReference type="InParanoid" id="B9RRT1"/>
<protein>
    <submittedName>
        <fullName evidence="1">Uncharacterized protein</fullName>
    </submittedName>
</protein>
<gene>
    <name evidence="1" type="ORF">RCOM_0797600</name>
</gene>
<dbReference type="AlphaFoldDB" id="B9RRT1"/>
<organism evidence="1 2">
    <name type="scientific">Ricinus communis</name>
    <name type="common">Castor bean</name>
    <dbReference type="NCBI Taxonomy" id="3988"/>
    <lineage>
        <taxon>Eukaryota</taxon>
        <taxon>Viridiplantae</taxon>
        <taxon>Streptophyta</taxon>
        <taxon>Embryophyta</taxon>
        <taxon>Tracheophyta</taxon>
        <taxon>Spermatophyta</taxon>
        <taxon>Magnoliopsida</taxon>
        <taxon>eudicotyledons</taxon>
        <taxon>Gunneridae</taxon>
        <taxon>Pentapetalae</taxon>
        <taxon>rosids</taxon>
        <taxon>fabids</taxon>
        <taxon>Malpighiales</taxon>
        <taxon>Euphorbiaceae</taxon>
        <taxon>Acalyphoideae</taxon>
        <taxon>Acalypheae</taxon>
        <taxon>Ricinus</taxon>
    </lineage>
</organism>
<evidence type="ECO:0000313" key="2">
    <source>
        <dbReference type="Proteomes" id="UP000008311"/>
    </source>
</evidence>
<dbReference type="Proteomes" id="UP000008311">
    <property type="component" value="Unassembled WGS sequence"/>
</dbReference>
<accession>B9RRT1</accession>
<dbReference type="PANTHER" id="PTHR35506:SF1">
    <property type="entry name" value="OS02G0135600 PROTEIN"/>
    <property type="match status" value="1"/>
</dbReference>
<dbReference type="FunCoup" id="B9RRT1">
    <property type="interactions" value="1538"/>
</dbReference>
<dbReference type="OrthoDB" id="1891406at2759"/>
<dbReference type="PANTHER" id="PTHR35506">
    <property type="entry name" value="OS02G0135600 PROTEIN"/>
    <property type="match status" value="1"/>
</dbReference>
<name>B9RRT1_RICCO</name>